<evidence type="ECO:0000256" key="3">
    <source>
        <dbReference type="ARBA" id="ARBA00022801"/>
    </source>
</evidence>
<comment type="caution">
    <text evidence="7">The sequence shown here is derived from an EMBL/GenBank/DDBJ whole genome shotgun (WGS) entry which is preliminary data.</text>
</comment>
<dbReference type="Pfam" id="PF17189">
    <property type="entry name" value="Glyco_hydro_30C"/>
    <property type="match status" value="1"/>
</dbReference>
<dbReference type="GO" id="GO:0016787">
    <property type="term" value="F:hydrolase activity"/>
    <property type="evidence" value="ECO:0007669"/>
    <property type="project" value="UniProtKB-KW"/>
</dbReference>
<feature type="domain" description="Glycosyl hydrolase family 30 TIM-barrel" evidence="5">
    <location>
        <begin position="133"/>
        <end position="470"/>
    </location>
</feature>
<sequence>MGTLRLALPLYFTLGFPGNSAAPAHNLAFASAKLLHSFLLFHMQKPLLAVLLAVLLAFLSGTATLAQKAATSTATLKPYSAVGKTAQVYTTAQGTDQRLATGAKLTFQAAGQPLETEPTVFVDPAHTFQTMLGIGGALTDAAAETFFKLPKARQQEFLQAYYSPSAGIGYTLGRTSINSTDFSSGSYTYVADNDKELKTFSVRPDEQYRIPFIKQAMAAAGGKLTMYVSPWSPPAWMKDNNSMLQGGKLKPEFRQSWADYYIRFIKAYEQQGIPVWGLSVQNEPMAKQTWESCLFTAEEERDFVKGYLGPTLHKAGMSGKKLIGWDHNRDLLYQRASTLFDDPEASKYFWGLGYHWYETWTGSAMQFENLRRVHETYPTKNLIFTEGCIENFKLEQVSDWRLGERYGNSMINDFNAGTVGWTDWNILLDETGGPNHVGNFCFAPIIGDTKNGKLLYTNSYYYIGHFSKFIRPGAKRIASTASRDVLQTTAFLNPDGKVAVVVMNSTTQEQPFQLWIKGQAAKATSQPHSIMTLVVQ</sequence>
<proteinExistence type="inferred from homology"/>
<evidence type="ECO:0000259" key="6">
    <source>
        <dbReference type="Pfam" id="PF17189"/>
    </source>
</evidence>
<feature type="domain" description="Glycosyl hydrolase family 30 beta sandwich" evidence="6">
    <location>
        <begin position="473"/>
        <end position="533"/>
    </location>
</feature>
<evidence type="ECO:0000256" key="4">
    <source>
        <dbReference type="RuleBase" id="RU361188"/>
    </source>
</evidence>
<dbReference type="EMBL" id="BMHT01000004">
    <property type="protein sequence ID" value="GGF13193.1"/>
    <property type="molecule type" value="Genomic_DNA"/>
</dbReference>
<dbReference type="InterPro" id="IPR017853">
    <property type="entry name" value="GH"/>
</dbReference>
<dbReference type="InterPro" id="IPR033453">
    <property type="entry name" value="Glyco_hydro_30_TIM-barrel"/>
</dbReference>
<evidence type="ECO:0000313" key="7">
    <source>
        <dbReference type="EMBL" id="GGF13193.1"/>
    </source>
</evidence>
<dbReference type="PRINTS" id="PR00843">
    <property type="entry name" value="GLHYDRLASE30"/>
</dbReference>
<keyword evidence="2" id="KW-0732">Signal</keyword>
<dbReference type="PANTHER" id="PTHR11069">
    <property type="entry name" value="GLUCOSYLCERAMIDASE"/>
    <property type="match status" value="1"/>
</dbReference>
<gene>
    <name evidence="7" type="primary">srfJ</name>
    <name evidence="7" type="ORF">GCM10011383_25470</name>
</gene>
<keyword evidence="4" id="KW-0326">Glycosidase</keyword>
<dbReference type="Gene3D" id="3.20.20.80">
    <property type="entry name" value="Glycosidases"/>
    <property type="match status" value="1"/>
</dbReference>
<keyword evidence="3 4" id="KW-0378">Hydrolase</keyword>
<dbReference type="InterPro" id="IPR001139">
    <property type="entry name" value="Glyco_hydro_30"/>
</dbReference>
<dbReference type="Gene3D" id="2.60.40.1180">
    <property type="entry name" value="Golgi alpha-mannosidase II"/>
    <property type="match status" value="1"/>
</dbReference>
<evidence type="ECO:0000259" key="5">
    <source>
        <dbReference type="Pfam" id="PF02055"/>
    </source>
</evidence>
<evidence type="ECO:0000256" key="1">
    <source>
        <dbReference type="ARBA" id="ARBA00005382"/>
    </source>
</evidence>
<dbReference type="InterPro" id="IPR033452">
    <property type="entry name" value="GH30_C"/>
</dbReference>
<organism evidence="7 8">
    <name type="scientific">Hymenobacter cavernae</name>
    <dbReference type="NCBI Taxonomy" id="2044852"/>
    <lineage>
        <taxon>Bacteria</taxon>
        <taxon>Pseudomonadati</taxon>
        <taxon>Bacteroidota</taxon>
        <taxon>Cytophagia</taxon>
        <taxon>Cytophagales</taxon>
        <taxon>Hymenobacteraceae</taxon>
        <taxon>Hymenobacter</taxon>
    </lineage>
</organism>
<reference evidence="8" key="1">
    <citation type="journal article" date="2019" name="Int. J. Syst. Evol. Microbiol.">
        <title>The Global Catalogue of Microorganisms (GCM) 10K type strain sequencing project: providing services to taxonomists for standard genome sequencing and annotation.</title>
        <authorList>
            <consortium name="The Broad Institute Genomics Platform"/>
            <consortium name="The Broad Institute Genome Sequencing Center for Infectious Disease"/>
            <person name="Wu L."/>
            <person name="Ma J."/>
        </authorList>
    </citation>
    <scope>NUCLEOTIDE SEQUENCE [LARGE SCALE GENOMIC DNA]</scope>
    <source>
        <strain evidence="8">CGMCC 1.15197</strain>
    </source>
</reference>
<keyword evidence="8" id="KW-1185">Reference proteome</keyword>
<dbReference type="PANTHER" id="PTHR11069:SF23">
    <property type="entry name" value="LYSOSOMAL ACID GLUCOSYLCERAMIDASE"/>
    <property type="match status" value="1"/>
</dbReference>
<name>A0ABQ1U917_9BACT</name>
<dbReference type="RefSeq" id="WP_229755265.1">
    <property type="nucleotide sequence ID" value="NZ_BMHT01000004.1"/>
</dbReference>
<dbReference type="SUPFAM" id="SSF51445">
    <property type="entry name" value="(Trans)glycosidases"/>
    <property type="match status" value="1"/>
</dbReference>
<evidence type="ECO:0000313" key="8">
    <source>
        <dbReference type="Proteomes" id="UP000632273"/>
    </source>
</evidence>
<dbReference type="Pfam" id="PF02055">
    <property type="entry name" value="Glyco_hydro_30"/>
    <property type="match status" value="1"/>
</dbReference>
<evidence type="ECO:0000256" key="2">
    <source>
        <dbReference type="ARBA" id="ARBA00022729"/>
    </source>
</evidence>
<accession>A0ABQ1U917</accession>
<comment type="similarity">
    <text evidence="1 4">Belongs to the glycosyl hydrolase 30 family.</text>
</comment>
<protein>
    <submittedName>
        <fullName evidence="7">Glycosyl hydrolase</fullName>
    </submittedName>
</protein>
<dbReference type="InterPro" id="IPR013780">
    <property type="entry name" value="Glyco_hydro_b"/>
</dbReference>
<dbReference type="Proteomes" id="UP000632273">
    <property type="component" value="Unassembled WGS sequence"/>
</dbReference>